<accession>A0ABS5KCQ3</accession>
<evidence type="ECO:0000313" key="4">
    <source>
        <dbReference type="Proteomes" id="UP000721861"/>
    </source>
</evidence>
<evidence type="ECO:0000313" key="3">
    <source>
        <dbReference type="EMBL" id="MBS2212773.1"/>
    </source>
</evidence>
<evidence type="ECO:0000259" key="2">
    <source>
        <dbReference type="Pfam" id="PF18962"/>
    </source>
</evidence>
<reference evidence="3 4" key="1">
    <citation type="journal article" date="2014" name="Int. J. Syst. Evol. Microbiol.">
        <title>Carboxylicivirga gen. nov. in the family Marinilabiliaceae with two novel species, Carboxylicivirga mesophila sp. nov. and Carboxylicivirga taeanensis sp. nov., and reclassification of Cytophaga fermentans as Saccharicrinis fermentans gen. nov., comb. nov.</title>
        <authorList>
            <person name="Yang S.H."/>
            <person name="Seo H.S."/>
            <person name="Woo J.H."/>
            <person name="Oh H.M."/>
            <person name="Jang H."/>
            <person name="Lee J.H."/>
            <person name="Kim S.J."/>
            <person name="Kwon K.K."/>
        </authorList>
    </citation>
    <scope>NUCLEOTIDE SEQUENCE [LARGE SCALE GENOMIC DNA]</scope>
    <source>
        <strain evidence="3 4">JCM 18290</strain>
    </source>
</reference>
<name>A0ABS5KCQ3_9BACT</name>
<gene>
    <name evidence="3" type="ORF">KEM09_15240</name>
</gene>
<proteinExistence type="predicted"/>
<comment type="caution">
    <text evidence="3">The sequence shown here is derived from an EMBL/GenBank/DDBJ whole genome shotgun (WGS) entry which is preliminary data.</text>
</comment>
<feature type="signal peptide" evidence="1">
    <location>
        <begin position="1"/>
        <end position="21"/>
    </location>
</feature>
<dbReference type="NCBIfam" id="TIGR04183">
    <property type="entry name" value="Por_Secre_tail"/>
    <property type="match status" value="1"/>
</dbReference>
<dbReference type="InterPro" id="IPR015943">
    <property type="entry name" value="WD40/YVTN_repeat-like_dom_sf"/>
</dbReference>
<organism evidence="3 4">
    <name type="scientific">Carboxylicivirga mesophila</name>
    <dbReference type="NCBI Taxonomy" id="1166478"/>
    <lineage>
        <taxon>Bacteria</taxon>
        <taxon>Pseudomonadati</taxon>
        <taxon>Bacteroidota</taxon>
        <taxon>Bacteroidia</taxon>
        <taxon>Marinilabiliales</taxon>
        <taxon>Marinilabiliaceae</taxon>
        <taxon>Carboxylicivirga</taxon>
    </lineage>
</organism>
<dbReference type="EMBL" id="JAGUCN010000018">
    <property type="protein sequence ID" value="MBS2212773.1"/>
    <property type="molecule type" value="Genomic_DNA"/>
</dbReference>
<dbReference type="InterPro" id="IPR026444">
    <property type="entry name" value="Secre_tail"/>
</dbReference>
<dbReference type="RefSeq" id="WP_212229576.1">
    <property type="nucleotide sequence ID" value="NZ_JAGUCN010000018.1"/>
</dbReference>
<dbReference type="Proteomes" id="UP000721861">
    <property type="component" value="Unassembled WGS sequence"/>
</dbReference>
<keyword evidence="4" id="KW-1185">Reference proteome</keyword>
<keyword evidence="1" id="KW-0732">Signal</keyword>
<protein>
    <submittedName>
        <fullName evidence="3">T9SS type A sorting domain-containing protein</fullName>
    </submittedName>
</protein>
<dbReference type="SUPFAM" id="SSF63829">
    <property type="entry name" value="Calcium-dependent phosphotriesterase"/>
    <property type="match status" value="3"/>
</dbReference>
<dbReference type="Gene3D" id="2.130.10.10">
    <property type="entry name" value="YVTN repeat-like/Quinoprotein amine dehydrogenase"/>
    <property type="match status" value="4"/>
</dbReference>
<feature type="domain" description="Secretion system C-terminal sorting" evidence="2">
    <location>
        <begin position="619"/>
        <end position="693"/>
    </location>
</feature>
<evidence type="ECO:0000256" key="1">
    <source>
        <dbReference type="SAM" id="SignalP"/>
    </source>
</evidence>
<sequence length="696" mass="78198">MKRNLTLFILLLFFYNIQAQAPQWISITASYEVVDIKEEGDLLWLATQGGVIKFHKETGEQELFTSTNSGLCDNRVQSIVIEESGKKWFGTANGVSSFDDTNWIVYRNELPDNFVNSVAIDQQGNKWFGTQSNGCAMYDDSQWKIYNNKSSGHPTTIVDIVIDNENAIWFATFGMGICKFHNNQWTQYNTSNSNLPYDYVTDLMVDTDNSIWFNVNTGVYKIEQNTVSMISSDIPDCLTIDPAGNKWFGFRNGGISKYNETGNSTYPYIPALGNREVRTIEVVSNGDFWIGTNDGIVLFDHTSSEYYSTATSGLPSALVYNIHIDKNGNKWFGTNQGAARFDGSDWLTFKDKDSDFYLTQVFKIISDLDGNIWMATNAGVARFADGQMKMLNHMNSPLPNTIFSDVDVDPISGDVWVTSAEGVLSYDGTNWLAYNATNSDLPSNNVSCVAIDATGIKWFGTQGSGIAKFDNTNWELFNGSNSPVDIDYINSISIDKDQKKWIYTSQRVIEYNEESWITHWHLDYQWRGKMHEGIESNKWFTGYSGLTKFTGAYYEHFTMENSGLPANWCYSFVVDDKLNKWIATIGGVGVYNENGVDISPTPTSVNISPVSTNLKFKVSPNPASSHINIKFNPVSEQEKINTIEVFIYDASGRLNKQVSKAFTSQTTINVGDISSGIYFVKIKYGEQIGQTKFVKL</sequence>
<dbReference type="Pfam" id="PF18962">
    <property type="entry name" value="Por_Secre_tail"/>
    <property type="match status" value="1"/>
</dbReference>
<feature type="chain" id="PRO_5045324205" evidence="1">
    <location>
        <begin position="22"/>
        <end position="696"/>
    </location>
</feature>